<evidence type="ECO:0000256" key="3">
    <source>
        <dbReference type="ARBA" id="ARBA00023004"/>
    </source>
</evidence>
<keyword evidence="7" id="KW-1185">Reference proteome</keyword>
<reference evidence="6 7" key="1">
    <citation type="submission" date="2018-07" db="EMBL/GenBank/DDBJ databases">
        <title>Genomic Encyclopedia of Type Strains, Phase IV (KMG-IV): sequencing the most valuable type-strain genomes for metagenomic binning, comparative biology and taxonomic classification.</title>
        <authorList>
            <person name="Goeker M."/>
        </authorList>
    </citation>
    <scope>NUCLEOTIDE SEQUENCE [LARGE SCALE GENOMIC DNA]</scope>
    <source>
        <strain evidence="6 7">DSM 21634</strain>
    </source>
</reference>
<evidence type="ECO:0000256" key="4">
    <source>
        <dbReference type="ARBA" id="ARBA00023014"/>
    </source>
</evidence>
<evidence type="ECO:0000256" key="2">
    <source>
        <dbReference type="ARBA" id="ARBA00023002"/>
    </source>
</evidence>
<dbReference type="Proteomes" id="UP000252884">
    <property type="component" value="Unassembled WGS sequence"/>
</dbReference>
<proteinExistence type="predicted"/>
<dbReference type="OrthoDB" id="9777740at2"/>
<dbReference type="PANTHER" id="PTHR43498">
    <property type="entry name" value="FERREDOXIN:COB-COM HETERODISULFIDE REDUCTASE SUBUNIT A"/>
    <property type="match status" value="1"/>
</dbReference>
<sequence>MRPAIKAALQASARAVVSGGALPAFAYEAESSAVFAAMDAAGATPNARRKITLNRMVQRLKACGAWSKLRGLWLLSADSQAQALVNFRNPGTNDLTVAGSPTFVLQRGMTFPAISAFLNTGITLGTLSQDNVSMGCYTSATFEVDAASFNMGTSDGSANAGLQLLSAADKTPSFGAMSAVTAGLVSDGGGMHAVNRLSAAEAQGWHMSRKTDTLASTSVPGGSISAPITIGKINGRTTPSAQRITAAFVGEGMTDQQMQILYAAVWDCCDKIRDGDIEVHEPGFAPAVVTADHIVYSLAPGALAYAIQCARDGESVVLVGGWRETQPGGMSAHGLGRTDYIAFSQLGGLAKTMTTKVRELFGRPNNASDFRPVDYTRMLRMMLDGARDGGLTIPIYLSGGVVSATKSGDKVTSITTRDGRTFVGKYFHDGGYEGDLLAVAGVSTVTGREAAGTGLEALSGYRGAQGNGKWSASPYVTPDVPGSGLLPGIYPANLKTLGQADEDIQSYNFRLTTTITNTRRLPLTTTPPANYDASQYEIHARWLASGQPTTFNDVILEFNLGSSSGQPANIFDLNNQGVGTTDWVGGAKANAYVYATTLAGREASWKAHEDYLRGFLYWLGYSGDSRIPTAFSSRMRTHGWDMYHYLDPHPNDQLHWPSQLYVREMRRMVGDFVFDANDTAMTDGTAPRSLKTIGVFSYPLDSHAVRRVVDTSQTPHGISTEGGFGTATGGTDQAYPFPYEAAVPKAADAANVSASFCVSATHAAFGSTRMELHSVMIGQAMAVASRLARTSGEAALQSVDYAALRTALLAVQDATPPNLKQVN</sequence>
<dbReference type="EMBL" id="QPJK01000002">
    <property type="protein sequence ID" value="RCW73807.1"/>
    <property type="molecule type" value="Genomic_DNA"/>
</dbReference>
<name>A0A368Y4P8_9BURK</name>
<dbReference type="AlphaFoldDB" id="A0A368Y4P8"/>
<evidence type="ECO:0000313" key="6">
    <source>
        <dbReference type="EMBL" id="RCW73807.1"/>
    </source>
</evidence>
<dbReference type="GO" id="GO:0046872">
    <property type="term" value="F:metal ion binding"/>
    <property type="evidence" value="ECO:0007669"/>
    <property type="project" value="UniProtKB-KW"/>
</dbReference>
<keyword evidence="2" id="KW-0560">Oxidoreductase</keyword>
<keyword evidence="4" id="KW-0411">Iron-sulfur</keyword>
<organism evidence="6 7">
    <name type="scientific">Pseudorhodoferax soli</name>
    <dbReference type="NCBI Taxonomy" id="545864"/>
    <lineage>
        <taxon>Bacteria</taxon>
        <taxon>Pseudomonadati</taxon>
        <taxon>Pseudomonadota</taxon>
        <taxon>Betaproteobacteria</taxon>
        <taxon>Burkholderiales</taxon>
        <taxon>Comamonadaceae</taxon>
    </lineage>
</organism>
<keyword evidence="3" id="KW-0408">Iron</keyword>
<feature type="signal peptide" evidence="5">
    <location>
        <begin position="1"/>
        <end position="26"/>
    </location>
</feature>
<comment type="caution">
    <text evidence="6">The sequence shown here is derived from an EMBL/GenBank/DDBJ whole genome shotgun (WGS) entry which is preliminary data.</text>
</comment>
<dbReference type="InterPro" id="IPR039650">
    <property type="entry name" value="HdrA-like"/>
</dbReference>
<evidence type="ECO:0000256" key="5">
    <source>
        <dbReference type="SAM" id="SignalP"/>
    </source>
</evidence>
<keyword evidence="5" id="KW-0732">Signal</keyword>
<evidence type="ECO:0000256" key="1">
    <source>
        <dbReference type="ARBA" id="ARBA00022723"/>
    </source>
</evidence>
<dbReference type="RefSeq" id="WP_114466974.1">
    <property type="nucleotide sequence ID" value="NZ_QPJK01000002.1"/>
</dbReference>
<dbReference type="Pfam" id="PF12831">
    <property type="entry name" value="FAD_oxidored"/>
    <property type="match status" value="1"/>
</dbReference>
<evidence type="ECO:0000313" key="7">
    <source>
        <dbReference type="Proteomes" id="UP000252884"/>
    </source>
</evidence>
<dbReference type="PANTHER" id="PTHR43498:SF1">
    <property type="entry name" value="COB--COM HETERODISULFIDE REDUCTASE IRON-SULFUR SUBUNIT A"/>
    <property type="match status" value="1"/>
</dbReference>
<dbReference type="GO" id="GO:0016491">
    <property type="term" value="F:oxidoreductase activity"/>
    <property type="evidence" value="ECO:0007669"/>
    <property type="project" value="UniProtKB-KW"/>
</dbReference>
<gene>
    <name evidence="6" type="ORF">DES41_102121</name>
</gene>
<keyword evidence="1" id="KW-0479">Metal-binding</keyword>
<accession>A0A368Y4P8</accession>
<protein>
    <submittedName>
        <fullName evidence="6">FAD dependent oxidoreductase</fullName>
    </submittedName>
</protein>
<feature type="chain" id="PRO_5016917912" evidence="5">
    <location>
        <begin position="27"/>
        <end position="823"/>
    </location>
</feature>
<dbReference type="GO" id="GO:0051536">
    <property type="term" value="F:iron-sulfur cluster binding"/>
    <property type="evidence" value="ECO:0007669"/>
    <property type="project" value="UniProtKB-KW"/>
</dbReference>